<name>A0ABR3G5I3_9PEZI</name>
<evidence type="ECO:0000313" key="6">
    <source>
        <dbReference type="Proteomes" id="UP001447188"/>
    </source>
</evidence>
<protein>
    <submittedName>
        <fullName evidence="5">Sad1-interacting factor 3</fullName>
    </submittedName>
</protein>
<dbReference type="Pfam" id="PF02582">
    <property type="entry name" value="DUF155"/>
    <property type="match status" value="1"/>
</dbReference>
<feature type="region of interest" description="Disordered" evidence="2">
    <location>
        <begin position="75"/>
        <end position="95"/>
    </location>
</feature>
<evidence type="ECO:0000256" key="1">
    <source>
        <dbReference type="ARBA" id="ARBA00008306"/>
    </source>
</evidence>
<feature type="region of interest" description="Disordered" evidence="2">
    <location>
        <begin position="107"/>
        <end position="126"/>
    </location>
</feature>
<dbReference type="PANTHER" id="PTHR16255:SF4">
    <property type="entry name" value="SPORULATION PROTEIN RMD8"/>
    <property type="match status" value="1"/>
</dbReference>
<evidence type="ECO:0000313" key="5">
    <source>
        <dbReference type="EMBL" id="KAL0631199.1"/>
    </source>
</evidence>
<accession>A0ABR3G5I3</accession>
<feature type="domain" description="DUF155" evidence="4">
    <location>
        <begin position="282"/>
        <end position="485"/>
    </location>
</feature>
<keyword evidence="3" id="KW-0812">Transmembrane</keyword>
<comment type="caution">
    <text evidence="5">The sequence shown here is derived from an EMBL/GenBank/DDBJ whole genome shotgun (WGS) entry which is preliminary data.</text>
</comment>
<evidence type="ECO:0000256" key="2">
    <source>
        <dbReference type="SAM" id="MobiDB-lite"/>
    </source>
</evidence>
<keyword evidence="6" id="KW-1185">Reference proteome</keyword>
<dbReference type="EMBL" id="JBBBZM010000282">
    <property type="protein sequence ID" value="KAL0631199.1"/>
    <property type="molecule type" value="Genomic_DNA"/>
</dbReference>
<feature type="region of interest" description="Disordered" evidence="2">
    <location>
        <begin position="1"/>
        <end position="58"/>
    </location>
</feature>
<evidence type="ECO:0000256" key="3">
    <source>
        <dbReference type="SAM" id="Phobius"/>
    </source>
</evidence>
<feature type="compositionally biased region" description="Acidic residues" evidence="2">
    <location>
        <begin position="84"/>
        <end position="95"/>
    </location>
</feature>
<sequence>MVRFISVDSILQDSSEIPSGQSRNPLANLQRSRSPASPSPTGTPRPSDPRRFLGQNLPVRSSKLSEKLVLLPETEEEGGRWDYADDDNDDTPIKDDEEEWRNRLNDVDELPEQRPRKSYAERLPKSRRAEKLSRVTAYCTANSYKLNATSKFLRSKHIARTKLYDECLYCAYHLPLMPGSEGCRVRSSPVLKSPGGKAVLDVQIERSEQRDYREGYFESAYSRARQTGGDATDGEEEGDHGQPKSPSDRHHFPDRRGSRDEESYRPESPKESRVEMKAFAEMFVFSYGVVVFWNLTERQERDILADLTFAGNDVGTPLIMGPLKEEEFETEEFHFQYSSHTRSPRIYNDMITLRSGDIMIKLAISHAIAQSTKLCRFEERMNSTMLGVQHIPKKLALTGNLGMKREEVVKMSGRLFKLRVDVNLCVFPHIPQIFSPSMLTFNENNAASNVLDVPEFFWDSEPTLHPLYAAVREYLEIKQRILVLNERCRVFLDLADILSDSIADSNMSRITWIIIILIVLSIFVTIAEVAIRFGLLKKKGTGLGAFTGL</sequence>
<feature type="compositionally biased region" description="Polar residues" evidence="2">
    <location>
        <begin position="9"/>
        <end position="36"/>
    </location>
</feature>
<feature type="region of interest" description="Disordered" evidence="2">
    <location>
        <begin position="223"/>
        <end position="271"/>
    </location>
</feature>
<proteinExistence type="inferred from homology"/>
<comment type="similarity">
    <text evidence="1">Belongs to the RMD1/sif2 family.</text>
</comment>
<keyword evidence="3" id="KW-1133">Transmembrane helix</keyword>
<dbReference type="InterPro" id="IPR051624">
    <property type="entry name" value="RMD1/Sad1-interacting"/>
</dbReference>
<dbReference type="InterPro" id="IPR003734">
    <property type="entry name" value="DUF155"/>
</dbReference>
<dbReference type="PANTHER" id="PTHR16255">
    <property type="entry name" value="REQUIRED FOR MEIOTIC NUCLEAR DIVISION PROTEIN 1 HOMOLOG"/>
    <property type="match status" value="1"/>
</dbReference>
<gene>
    <name evidence="5" type="primary">sif3</name>
    <name evidence="5" type="ORF">Q9L58_009931</name>
</gene>
<feature type="compositionally biased region" description="Basic and acidic residues" evidence="2">
    <location>
        <begin position="239"/>
        <end position="271"/>
    </location>
</feature>
<keyword evidence="3" id="KW-0472">Membrane</keyword>
<organism evidence="5 6">
    <name type="scientific">Discina gigas</name>
    <dbReference type="NCBI Taxonomy" id="1032678"/>
    <lineage>
        <taxon>Eukaryota</taxon>
        <taxon>Fungi</taxon>
        <taxon>Dikarya</taxon>
        <taxon>Ascomycota</taxon>
        <taxon>Pezizomycotina</taxon>
        <taxon>Pezizomycetes</taxon>
        <taxon>Pezizales</taxon>
        <taxon>Discinaceae</taxon>
        <taxon>Discina</taxon>
    </lineage>
</organism>
<dbReference type="Proteomes" id="UP001447188">
    <property type="component" value="Unassembled WGS sequence"/>
</dbReference>
<feature type="transmembrane region" description="Helical" evidence="3">
    <location>
        <begin position="510"/>
        <end position="531"/>
    </location>
</feature>
<evidence type="ECO:0000259" key="4">
    <source>
        <dbReference type="Pfam" id="PF02582"/>
    </source>
</evidence>
<reference evidence="5 6" key="1">
    <citation type="submission" date="2024-02" db="EMBL/GenBank/DDBJ databases">
        <title>Discinaceae phylogenomics.</title>
        <authorList>
            <person name="Dirks A.C."/>
            <person name="James T.Y."/>
        </authorList>
    </citation>
    <scope>NUCLEOTIDE SEQUENCE [LARGE SCALE GENOMIC DNA]</scope>
    <source>
        <strain evidence="5 6">ACD0624</strain>
    </source>
</reference>